<sequence length="36" mass="4134">MRKTSKCIFSSETIITQEMPNILILHRQVTDSGINQ</sequence>
<reference evidence="1" key="2">
    <citation type="journal article" date="2015" name="Data Brief">
        <title>Shoot transcriptome of the giant reed, Arundo donax.</title>
        <authorList>
            <person name="Barrero R.A."/>
            <person name="Guerrero F.D."/>
            <person name="Moolhuijzen P."/>
            <person name="Goolsby J.A."/>
            <person name="Tidwell J."/>
            <person name="Bellgard S.E."/>
            <person name="Bellgard M.I."/>
        </authorList>
    </citation>
    <scope>NUCLEOTIDE SEQUENCE</scope>
    <source>
        <tissue evidence="1">Shoot tissue taken approximately 20 cm above the soil surface</tissue>
    </source>
</reference>
<organism evidence="1">
    <name type="scientific">Arundo donax</name>
    <name type="common">Giant reed</name>
    <name type="synonym">Donax arundinaceus</name>
    <dbReference type="NCBI Taxonomy" id="35708"/>
    <lineage>
        <taxon>Eukaryota</taxon>
        <taxon>Viridiplantae</taxon>
        <taxon>Streptophyta</taxon>
        <taxon>Embryophyta</taxon>
        <taxon>Tracheophyta</taxon>
        <taxon>Spermatophyta</taxon>
        <taxon>Magnoliopsida</taxon>
        <taxon>Liliopsida</taxon>
        <taxon>Poales</taxon>
        <taxon>Poaceae</taxon>
        <taxon>PACMAD clade</taxon>
        <taxon>Arundinoideae</taxon>
        <taxon>Arundineae</taxon>
        <taxon>Arundo</taxon>
    </lineage>
</organism>
<reference evidence="1" key="1">
    <citation type="submission" date="2014-09" db="EMBL/GenBank/DDBJ databases">
        <authorList>
            <person name="Magalhaes I.L.F."/>
            <person name="Oliveira U."/>
            <person name="Santos F.R."/>
            <person name="Vidigal T.H.D.A."/>
            <person name="Brescovit A.D."/>
            <person name="Santos A.J."/>
        </authorList>
    </citation>
    <scope>NUCLEOTIDE SEQUENCE</scope>
    <source>
        <tissue evidence="1">Shoot tissue taken approximately 20 cm above the soil surface</tissue>
    </source>
</reference>
<protein>
    <submittedName>
        <fullName evidence="1">Uncharacterized protein</fullName>
    </submittedName>
</protein>
<proteinExistence type="predicted"/>
<evidence type="ECO:0000313" key="1">
    <source>
        <dbReference type="EMBL" id="JAD33306.1"/>
    </source>
</evidence>
<dbReference type="EMBL" id="GBRH01264589">
    <property type="protein sequence ID" value="JAD33306.1"/>
    <property type="molecule type" value="Transcribed_RNA"/>
</dbReference>
<dbReference type="AlphaFoldDB" id="A0A0A8Z3C6"/>
<name>A0A0A8Z3C6_ARUDO</name>
<accession>A0A0A8Z3C6</accession>